<dbReference type="InterPro" id="IPR006685">
    <property type="entry name" value="MscS_channel_2nd"/>
</dbReference>
<dbReference type="InterPro" id="IPR010920">
    <property type="entry name" value="LSM_dom_sf"/>
</dbReference>
<organism evidence="11 12">
    <name type="scientific">Spirodela intermedia</name>
    <name type="common">Intermediate duckweed</name>
    <dbReference type="NCBI Taxonomy" id="51605"/>
    <lineage>
        <taxon>Eukaryota</taxon>
        <taxon>Viridiplantae</taxon>
        <taxon>Streptophyta</taxon>
        <taxon>Embryophyta</taxon>
        <taxon>Tracheophyta</taxon>
        <taxon>Spermatophyta</taxon>
        <taxon>Magnoliopsida</taxon>
        <taxon>Liliopsida</taxon>
        <taxon>Araceae</taxon>
        <taxon>Lemnoideae</taxon>
        <taxon>Spirodela</taxon>
    </lineage>
</organism>
<feature type="region of interest" description="Disordered" evidence="8">
    <location>
        <begin position="1"/>
        <end position="150"/>
    </location>
</feature>
<feature type="transmembrane region" description="Helical" evidence="9">
    <location>
        <begin position="251"/>
        <end position="271"/>
    </location>
</feature>
<dbReference type="GO" id="GO:0005886">
    <property type="term" value="C:plasma membrane"/>
    <property type="evidence" value="ECO:0007669"/>
    <property type="project" value="UniProtKB-UniRule"/>
</dbReference>
<dbReference type="FunFam" id="2.30.30.60:FF:000003">
    <property type="entry name" value="Predicted mechanosensitive ion channel"/>
    <property type="match status" value="1"/>
</dbReference>
<comment type="similarity">
    <text evidence="2 7">Belongs to the MscS (TC 1.A.23) family.</text>
</comment>
<feature type="transmembrane region" description="Helical" evidence="9">
    <location>
        <begin position="283"/>
        <end position="300"/>
    </location>
</feature>
<dbReference type="PANTHER" id="PTHR31618">
    <property type="entry name" value="MECHANOSENSITIVE ION CHANNEL PROTEIN 5"/>
    <property type="match status" value="1"/>
</dbReference>
<evidence type="ECO:0000256" key="6">
    <source>
        <dbReference type="ARBA" id="ARBA00023136"/>
    </source>
</evidence>
<dbReference type="Gene3D" id="2.30.30.60">
    <property type="match status" value="1"/>
</dbReference>
<name>A0A7I8KEJ5_SPIIN</name>
<dbReference type="Pfam" id="PF00924">
    <property type="entry name" value="MS_channel_2nd"/>
    <property type="match status" value="1"/>
</dbReference>
<evidence type="ECO:0000313" key="12">
    <source>
        <dbReference type="Proteomes" id="UP000663760"/>
    </source>
</evidence>
<feature type="compositionally biased region" description="Basic and acidic residues" evidence="8">
    <location>
        <begin position="1"/>
        <end position="16"/>
    </location>
</feature>
<dbReference type="EMBL" id="LR746268">
    <property type="protein sequence ID" value="CAA7395644.1"/>
    <property type="molecule type" value="Genomic_DNA"/>
</dbReference>
<dbReference type="PANTHER" id="PTHR31618:SF7">
    <property type="entry name" value="MECHANOSENSITIVE ION CHANNEL PROTEIN"/>
    <property type="match status" value="1"/>
</dbReference>
<keyword evidence="12" id="KW-1185">Reference proteome</keyword>
<comment type="subcellular location">
    <subcellularLocation>
        <location evidence="1">Membrane</location>
        <topology evidence="1">Multi-pass membrane protein</topology>
    </subcellularLocation>
</comment>
<dbReference type="SUPFAM" id="SSF50182">
    <property type="entry name" value="Sm-like ribonucleoproteins"/>
    <property type="match status" value="1"/>
</dbReference>
<keyword evidence="3" id="KW-0813">Transport</keyword>
<evidence type="ECO:0000259" key="10">
    <source>
        <dbReference type="Pfam" id="PF00924"/>
    </source>
</evidence>
<dbReference type="GO" id="GO:0006820">
    <property type="term" value="P:monoatomic anion transport"/>
    <property type="evidence" value="ECO:0007669"/>
    <property type="project" value="TreeGrafter"/>
</dbReference>
<feature type="transmembrane region" description="Helical" evidence="9">
    <location>
        <begin position="202"/>
        <end position="230"/>
    </location>
</feature>
<dbReference type="InterPro" id="IPR016688">
    <property type="entry name" value="MscS-like_plants/fungi"/>
</dbReference>
<evidence type="ECO:0000256" key="1">
    <source>
        <dbReference type="ARBA" id="ARBA00004141"/>
    </source>
</evidence>
<dbReference type="GO" id="GO:0050982">
    <property type="term" value="P:detection of mechanical stimulus"/>
    <property type="evidence" value="ECO:0007669"/>
    <property type="project" value="UniProtKB-ARBA"/>
</dbReference>
<protein>
    <recommendedName>
        <fullName evidence="7">Mechanosensitive ion channel protein</fullName>
    </recommendedName>
</protein>
<dbReference type="InterPro" id="IPR023408">
    <property type="entry name" value="MscS_beta-dom_sf"/>
</dbReference>
<accession>A0A7I8KEJ5</accession>
<evidence type="ECO:0000256" key="7">
    <source>
        <dbReference type="PIRNR" id="PIRNR017209"/>
    </source>
</evidence>
<dbReference type="PIRSF" id="PIRSF017209">
    <property type="entry name" value="Memb_At2g17000_prd"/>
    <property type="match status" value="1"/>
</dbReference>
<keyword evidence="4 9" id="KW-0812">Transmembrane</keyword>
<evidence type="ECO:0000256" key="4">
    <source>
        <dbReference type="ARBA" id="ARBA00022692"/>
    </source>
</evidence>
<keyword evidence="5 9" id="KW-1133">Transmembrane helix</keyword>
<feature type="transmembrane region" description="Helical" evidence="9">
    <location>
        <begin position="550"/>
        <end position="573"/>
    </location>
</feature>
<evidence type="ECO:0000256" key="2">
    <source>
        <dbReference type="ARBA" id="ARBA00008017"/>
    </source>
</evidence>
<keyword evidence="6 7" id="KW-0472">Membrane</keyword>
<dbReference type="GO" id="GO:0008381">
    <property type="term" value="F:mechanosensitive monoatomic ion channel activity"/>
    <property type="evidence" value="ECO:0007669"/>
    <property type="project" value="TreeGrafter"/>
</dbReference>
<evidence type="ECO:0000256" key="5">
    <source>
        <dbReference type="ARBA" id="ARBA00022989"/>
    </source>
</evidence>
<feature type="transmembrane region" description="Helical" evidence="9">
    <location>
        <begin position="518"/>
        <end position="538"/>
    </location>
</feature>
<feature type="domain" description="Mechanosensitive ion channel MscS" evidence="10">
    <location>
        <begin position="569"/>
        <end position="625"/>
    </location>
</feature>
<feature type="transmembrane region" description="Helical" evidence="9">
    <location>
        <begin position="169"/>
        <end position="190"/>
    </location>
</feature>
<gene>
    <name evidence="11" type="ORF">SI8410_05006307</name>
</gene>
<reference evidence="11" key="1">
    <citation type="submission" date="2020-02" db="EMBL/GenBank/DDBJ databases">
        <authorList>
            <person name="Scholz U."/>
            <person name="Mascher M."/>
            <person name="Fiebig A."/>
        </authorList>
    </citation>
    <scope>NUCLEOTIDE SEQUENCE</scope>
</reference>
<evidence type="ECO:0000313" key="11">
    <source>
        <dbReference type="EMBL" id="CAA7395644.1"/>
    </source>
</evidence>
<evidence type="ECO:0000256" key="8">
    <source>
        <dbReference type="SAM" id="MobiDB-lite"/>
    </source>
</evidence>
<dbReference type="OrthoDB" id="544685at2759"/>
<dbReference type="Proteomes" id="UP000663760">
    <property type="component" value="Chromosome 5"/>
</dbReference>
<proteinExistence type="inferred from homology"/>
<evidence type="ECO:0000256" key="9">
    <source>
        <dbReference type="SAM" id="Phobius"/>
    </source>
</evidence>
<evidence type="ECO:0000256" key="3">
    <source>
        <dbReference type="ARBA" id="ARBA00022448"/>
    </source>
</evidence>
<sequence>METEEDGKKRSEERRPATAAAAPEELVLVISCDEDSSKQYGSANSGDKDAKLPVQKPSAGFSPPPAEVASIKQSSDKPPPGGSLLRQRRSFSRSMVSKPKSRFVEPPPLRLTAEEASRPARGGSPAHCRASEDDEEEEEENEEAEEEIYRKERSEKVAKKRKRKCGVCAPLEWLILVAAAALLATSLSVPKLQGFGIWGLEIWEWCVMVIVVCCGRLLTGWLVLLVVFLIERNFLLRKKVLYFVYGIKNSFRICVWLGLVLASWSLIFRSVRRSQDTAKILDFVSRALVSLLVGSLIWLVKTLMVKLLAASFHVNTFFDRIQESIFHQYVLQALSGPPTMEMVQHVTAERSSGCLRLPKPGRGKEKGKGKVQGIIDVAKLHKLRPEKVSAWTMKGLVNAIRGSGSLTISNMIDETANEELAGGGKEITDEWEAKAAARRIFKNVAKPCTRFIEEEDLLRFLTKEEAEMVLPQFEGASETGKIKKSAFKNWVVKAYIDRKSLAHSLNDTKTAVKQLHKLISVIVVVVIIMVSLLLMGIATTKVFVFMSSQLLLVVFVFGNACKTTFESIIFVFIMHPFDVGDRCVIDGTQMIVEEMNILTTVFLRFDNEKIYYPNAVLAMKPISNFFRSPDMGDTVEFSIDFSTSVESIGALKARIKSYIESKPQHWRSNHSVVVKEIVNVNKLNMALYVNHTMNYQNMTEKNLRRSDLVVELKKIFEDLSIIYNLPPQKVHLGYTEPVVPPLTLGR</sequence>
<feature type="compositionally biased region" description="Acidic residues" evidence="8">
    <location>
        <begin position="132"/>
        <end position="146"/>
    </location>
</feature>
<dbReference type="AlphaFoldDB" id="A0A7I8KEJ5"/>